<evidence type="ECO:0000313" key="3">
    <source>
        <dbReference type="Proteomes" id="UP000054560"/>
    </source>
</evidence>
<sequence>MQDSSRHDPFRANRRWRSTIRGGGDRNPPPIGECPGSSEISVSQPDLIMGLEALALQFFLTAIEPTDADENGPGTPALRFMDLRHTATAPTGVADIEDIIVVRKKDRTERSTIGMFQGRSTSLVTTCRAAATMEPMTGCKFAAKKALHILQRSHLPVIMYTDRKPLLDIVRLAGKYTENDNMESRRILLSIHIMHEVEIDYRRCSTSCDWPGNIPKTTLWKVAEFSAPYTLCMKWRSTIGMFQGRSTSLVTTCRVAATMEPMTGCKCAAKKALHILQRSHLPVIMYTDRKPLLDIVLLDGKYTENDIMESRRILRSIHVMHEVEIDYRYFPGPLNIFGDYMLRCCDHGTLNAPGREAGGMNIGSGAPRAPGTGSDHYLGFGPLQLAAQSARCYVRFWDTAPWLPSLFGTLANRPIIITNKEDTFLLKRKRAVGLPPWKCTLLVHAKSAEALADNDNVYTSVPTLTHDEAPHTDDGRPTSSDTIEPTTTLADAEGDVRFSPSEPTTNTATLDQKCAWNVPVALLRTILDTCGECIRTGLQGGRKKGLLQQPTRPATIGAEVNLDYLSVGPDGEGYNTILAAQDGFSQLALVCELITISNEDAGDSDLVASVQAPLLDHYLQALAHFEKAKRAQKKAADVDRIDCPMIGIGRQLHKSLLPEIGQVVPGMILSTKLIDHSIAFTTYAGIRVQPYRIRRNTKMSIMVKNSKVGKISATGSLDCAWSWHTLVYFNAVIQCATNAAPGEDQTQPQTGNSQTLLGRTADLNSFTSTGSPDTTLQALEEIRQHLVDVGENIPEKYQICALPYSLDDN</sequence>
<reference evidence="2 3" key="1">
    <citation type="submission" date="2011-02" db="EMBL/GenBank/DDBJ databases">
        <title>The Genome Sequence of Sphaeroforma arctica JP610.</title>
        <authorList>
            <consortium name="The Broad Institute Genome Sequencing Platform"/>
            <person name="Russ C."/>
            <person name="Cuomo C."/>
            <person name="Young S.K."/>
            <person name="Zeng Q."/>
            <person name="Gargeya S."/>
            <person name="Alvarado L."/>
            <person name="Berlin A."/>
            <person name="Chapman S.B."/>
            <person name="Chen Z."/>
            <person name="Freedman E."/>
            <person name="Gellesch M."/>
            <person name="Goldberg J."/>
            <person name="Griggs A."/>
            <person name="Gujja S."/>
            <person name="Heilman E."/>
            <person name="Heiman D."/>
            <person name="Howarth C."/>
            <person name="Mehta T."/>
            <person name="Neiman D."/>
            <person name="Pearson M."/>
            <person name="Roberts A."/>
            <person name="Saif S."/>
            <person name="Shea T."/>
            <person name="Shenoy N."/>
            <person name="Sisk P."/>
            <person name="Stolte C."/>
            <person name="Sykes S."/>
            <person name="White J."/>
            <person name="Yandava C."/>
            <person name="Burger G."/>
            <person name="Gray M.W."/>
            <person name="Holland P.W.H."/>
            <person name="King N."/>
            <person name="Lang F.B.F."/>
            <person name="Roger A.J."/>
            <person name="Ruiz-Trillo I."/>
            <person name="Haas B."/>
            <person name="Nusbaum C."/>
            <person name="Birren B."/>
        </authorList>
    </citation>
    <scope>NUCLEOTIDE SEQUENCE [LARGE SCALE GENOMIC DNA]</scope>
    <source>
        <strain evidence="2 3">JP610</strain>
    </source>
</reference>
<name>A0A0L0G6L2_9EUKA</name>
<feature type="region of interest" description="Disordered" evidence="1">
    <location>
        <begin position="461"/>
        <end position="504"/>
    </location>
</feature>
<dbReference type="EMBL" id="KQ241759">
    <property type="protein sequence ID" value="KNC84521.1"/>
    <property type="molecule type" value="Genomic_DNA"/>
</dbReference>
<dbReference type="AlphaFoldDB" id="A0A0L0G6L2"/>
<evidence type="ECO:0000313" key="2">
    <source>
        <dbReference type="EMBL" id="KNC84521.1"/>
    </source>
</evidence>
<feature type="compositionally biased region" description="Basic and acidic residues" evidence="1">
    <location>
        <begin position="465"/>
        <end position="476"/>
    </location>
</feature>
<gene>
    <name evidence="2" type="ORF">SARC_03267</name>
</gene>
<keyword evidence="3" id="KW-1185">Reference proteome</keyword>
<feature type="compositionally biased region" description="Basic and acidic residues" evidence="1">
    <location>
        <begin position="1"/>
        <end position="11"/>
    </location>
</feature>
<protein>
    <submittedName>
        <fullName evidence="2">Uncharacterized protein</fullName>
    </submittedName>
</protein>
<accession>A0A0L0G6L2</accession>
<dbReference type="GeneID" id="25903771"/>
<dbReference type="RefSeq" id="XP_014158423.1">
    <property type="nucleotide sequence ID" value="XM_014302948.1"/>
</dbReference>
<proteinExistence type="predicted"/>
<feature type="region of interest" description="Disordered" evidence="1">
    <location>
        <begin position="1"/>
        <end position="39"/>
    </location>
</feature>
<feature type="compositionally biased region" description="Polar residues" evidence="1">
    <location>
        <begin position="477"/>
        <end position="489"/>
    </location>
</feature>
<organism evidence="2 3">
    <name type="scientific">Sphaeroforma arctica JP610</name>
    <dbReference type="NCBI Taxonomy" id="667725"/>
    <lineage>
        <taxon>Eukaryota</taxon>
        <taxon>Ichthyosporea</taxon>
        <taxon>Ichthyophonida</taxon>
        <taxon>Sphaeroforma</taxon>
    </lineage>
</organism>
<evidence type="ECO:0000256" key="1">
    <source>
        <dbReference type="SAM" id="MobiDB-lite"/>
    </source>
</evidence>
<dbReference type="Proteomes" id="UP000054560">
    <property type="component" value="Unassembled WGS sequence"/>
</dbReference>